<evidence type="ECO:0000313" key="1">
    <source>
        <dbReference type="EMBL" id="KAJ1197242.1"/>
    </source>
</evidence>
<dbReference type="Proteomes" id="UP001066276">
    <property type="component" value="Chromosome 2_1"/>
</dbReference>
<organism evidence="1 2">
    <name type="scientific">Pleurodeles waltl</name>
    <name type="common">Iberian ribbed newt</name>
    <dbReference type="NCBI Taxonomy" id="8319"/>
    <lineage>
        <taxon>Eukaryota</taxon>
        <taxon>Metazoa</taxon>
        <taxon>Chordata</taxon>
        <taxon>Craniata</taxon>
        <taxon>Vertebrata</taxon>
        <taxon>Euteleostomi</taxon>
        <taxon>Amphibia</taxon>
        <taxon>Batrachia</taxon>
        <taxon>Caudata</taxon>
        <taxon>Salamandroidea</taxon>
        <taxon>Salamandridae</taxon>
        <taxon>Pleurodelinae</taxon>
        <taxon>Pleurodeles</taxon>
    </lineage>
</organism>
<reference evidence="1" key="1">
    <citation type="journal article" date="2022" name="bioRxiv">
        <title>Sequencing and chromosome-scale assembly of the giantPleurodeles waltlgenome.</title>
        <authorList>
            <person name="Brown T."/>
            <person name="Elewa A."/>
            <person name="Iarovenko S."/>
            <person name="Subramanian E."/>
            <person name="Araus A.J."/>
            <person name="Petzold A."/>
            <person name="Susuki M."/>
            <person name="Suzuki K.-i.T."/>
            <person name="Hayashi T."/>
            <person name="Toyoda A."/>
            <person name="Oliveira C."/>
            <person name="Osipova E."/>
            <person name="Leigh N.D."/>
            <person name="Simon A."/>
            <person name="Yun M.H."/>
        </authorList>
    </citation>
    <scope>NUCLEOTIDE SEQUENCE</scope>
    <source>
        <strain evidence="1">20211129_DDA</strain>
        <tissue evidence="1">Liver</tissue>
    </source>
</reference>
<keyword evidence="2" id="KW-1185">Reference proteome</keyword>
<name>A0AAV7V792_PLEWA</name>
<protein>
    <submittedName>
        <fullName evidence="1">Uncharacterized protein</fullName>
    </submittedName>
</protein>
<proteinExistence type="predicted"/>
<comment type="caution">
    <text evidence="1">The sequence shown here is derived from an EMBL/GenBank/DDBJ whole genome shotgun (WGS) entry which is preliminary data.</text>
</comment>
<evidence type="ECO:0000313" key="2">
    <source>
        <dbReference type="Proteomes" id="UP001066276"/>
    </source>
</evidence>
<dbReference type="AlphaFoldDB" id="A0AAV7V792"/>
<accession>A0AAV7V792</accession>
<sequence>MTSLASRPLVASRVSGRQGLLRTPSLRQRCGLRCLRVNSMEGTDSKGGRKPSCSELAAMVLPGNPRFSATEVMEKKGG</sequence>
<dbReference type="EMBL" id="JANPWB010000003">
    <property type="protein sequence ID" value="KAJ1197242.1"/>
    <property type="molecule type" value="Genomic_DNA"/>
</dbReference>
<gene>
    <name evidence="1" type="ORF">NDU88_001104</name>
</gene>